<dbReference type="InterPro" id="IPR023772">
    <property type="entry name" value="DNA-bd_HTH_TetR-type_CS"/>
</dbReference>
<evidence type="ECO:0000259" key="5">
    <source>
        <dbReference type="PROSITE" id="PS50977"/>
    </source>
</evidence>
<organism evidence="6 7">
    <name type="scientific">Naumannella cuiyingiana</name>
    <dbReference type="NCBI Taxonomy" id="1347891"/>
    <lineage>
        <taxon>Bacteria</taxon>
        <taxon>Bacillati</taxon>
        <taxon>Actinomycetota</taxon>
        <taxon>Actinomycetes</taxon>
        <taxon>Propionibacteriales</taxon>
        <taxon>Propionibacteriaceae</taxon>
        <taxon>Naumannella</taxon>
    </lineage>
</organism>
<dbReference type="PROSITE" id="PS50977">
    <property type="entry name" value="HTH_TETR_2"/>
    <property type="match status" value="1"/>
</dbReference>
<feature type="domain" description="HTH tetR-type" evidence="5">
    <location>
        <begin position="14"/>
        <end position="74"/>
    </location>
</feature>
<dbReference type="EMBL" id="JACBZS010000001">
    <property type="protein sequence ID" value="NYI69490.1"/>
    <property type="molecule type" value="Genomic_DNA"/>
</dbReference>
<dbReference type="PRINTS" id="PR00455">
    <property type="entry name" value="HTHTETR"/>
</dbReference>
<evidence type="ECO:0000313" key="6">
    <source>
        <dbReference type="EMBL" id="NYI69490.1"/>
    </source>
</evidence>
<dbReference type="InterPro" id="IPR001647">
    <property type="entry name" value="HTH_TetR"/>
</dbReference>
<dbReference type="RefSeq" id="WP_179443563.1">
    <property type="nucleotide sequence ID" value="NZ_JACBZS010000001.1"/>
</dbReference>
<evidence type="ECO:0000313" key="7">
    <source>
        <dbReference type="Proteomes" id="UP000527616"/>
    </source>
</evidence>
<dbReference type="InterPro" id="IPR050109">
    <property type="entry name" value="HTH-type_TetR-like_transc_reg"/>
</dbReference>
<evidence type="ECO:0000256" key="2">
    <source>
        <dbReference type="ARBA" id="ARBA00023125"/>
    </source>
</evidence>
<protein>
    <submittedName>
        <fullName evidence="6">AcrR family transcriptional regulator</fullName>
    </submittedName>
</protein>
<dbReference type="Pfam" id="PF14246">
    <property type="entry name" value="TetR_C_7"/>
    <property type="match status" value="1"/>
</dbReference>
<keyword evidence="7" id="KW-1185">Reference proteome</keyword>
<dbReference type="SUPFAM" id="SSF46689">
    <property type="entry name" value="Homeodomain-like"/>
    <property type="match status" value="1"/>
</dbReference>
<dbReference type="InterPro" id="IPR009057">
    <property type="entry name" value="Homeodomain-like_sf"/>
</dbReference>
<dbReference type="PANTHER" id="PTHR30055:SF146">
    <property type="entry name" value="HTH-TYPE TRANSCRIPTIONAL DUAL REGULATOR CECR"/>
    <property type="match status" value="1"/>
</dbReference>
<keyword evidence="2 4" id="KW-0238">DNA-binding</keyword>
<dbReference type="PANTHER" id="PTHR30055">
    <property type="entry name" value="HTH-TYPE TRANSCRIPTIONAL REGULATOR RUTR"/>
    <property type="match status" value="1"/>
</dbReference>
<dbReference type="FunFam" id="1.10.10.60:FF:000141">
    <property type="entry name" value="TetR family transcriptional regulator"/>
    <property type="match status" value="1"/>
</dbReference>
<reference evidence="6 7" key="1">
    <citation type="submission" date="2020-07" db="EMBL/GenBank/DDBJ databases">
        <title>Sequencing the genomes of 1000 actinobacteria strains.</title>
        <authorList>
            <person name="Klenk H.-P."/>
        </authorList>
    </citation>
    <scope>NUCLEOTIDE SEQUENCE [LARGE SCALE GENOMIC DNA]</scope>
    <source>
        <strain evidence="6 7">DSM 103164</strain>
    </source>
</reference>
<name>A0A7Z0D5X9_9ACTN</name>
<dbReference type="SUPFAM" id="SSF48498">
    <property type="entry name" value="Tetracyclin repressor-like, C-terminal domain"/>
    <property type="match status" value="1"/>
</dbReference>
<evidence type="ECO:0000256" key="1">
    <source>
        <dbReference type="ARBA" id="ARBA00023015"/>
    </source>
</evidence>
<gene>
    <name evidence="6" type="ORF">GGQ54_000050</name>
</gene>
<dbReference type="GO" id="GO:0000976">
    <property type="term" value="F:transcription cis-regulatory region binding"/>
    <property type="evidence" value="ECO:0007669"/>
    <property type="project" value="TreeGrafter"/>
</dbReference>
<dbReference type="InterPro" id="IPR039536">
    <property type="entry name" value="TetR_C_Proteobacteria"/>
</dbReference>
<dbReference type="Pfam" id="PF00440">
    <property type="entry name" value="TetR_N"/>
    <property type="match status" value="1"/>
</dbReference>
<dbReference type="GO" id="GO:0003700">
    <property type="term" value="F:DNA-binding transcription factor activity"/>
    <property type="evidence" value="ECO:0007669"/>
    <property type="project" value="TreeGrafter"/>
</dbReference>
<dbReference type="PROSITE" id="PS01081">
    <property type="entry name" value="HTH_TETR_1"/>
    <property type="match status" value="1"/>
</dbReference>
<sequence length="213" mass="22780">MAESQSPRPRGGQADKRRAILAGALRVFARDGYTRASIDGIAAEAGVSSRTIYNHFADKAELFGVVIVESTASAAELQVAIIERHLAKILDLEADLISFGEELAVPPEGYAEHFGLVRQVIAEAEHIPAEAVTAWQEAGPRHVRRVLGQHLAAAQDRGLLQVPDPELAASQLMSLLSVVHPTHVGDAPDAKEITRIVTSGVGLFLRGYQPSAN</sequence>
<dbReference type="Gene3D" id="1.10.357.10">
    <property type="entry name" value="Tetracycline Repressor, domain 2"/>
    <property type="match status" value="1"/>
</dbReference>
<dbReference type="Proteomes" id="UP000527616">
    <property type="component" value="Unassembled WGS sequence"/>
</dbReference>
<dbReference type="AlphaFoldDB" id="A0A7Z0D5X9"/>
<dbReference type="GO" id="GO:0045892">
    <property type="term" value="P:negative regulation of DNA-templated transcription"/>
    <property type="evidence" value="ECO:0007669"/>
    <property type="project" value="UniProtKB-ARBA"/>
</dbReference>
<evidence type="ECO:0000256" key="3">
    <source>
        <dbReference type="ARBA" id="ARBA00023163"/>
    </source>
</evidence>
<feature type="DNA-binding region" description="H-T-H motif" evidence="4">
    <location>
        <begin position="37"/>
        <end position="56"/>
    </location>
</feature>
<dbReference type="InterPro" id="IPR036271">
    <property type="entry name" value="Tet_transcr_reg_TetR-rel_C_sf"/>
</dbReference>
<keyword evidence="1" id="KW-0805">Transcription regulation</keyword>
<comment type="caution">
    <text evidence="6">The sequence shown here is derived from an EMBL/GenBank/DDBJ whole genome shotgun (WGS) entry which is preliminary data.</text>
</comment>
<keyword evidence="3" id="KW-0804">Transcription</keyword>
<evidence type="ECO:0000256" key="4">
    <source>
        <dbReference type="PROSITE-ProRule" id="PRU00335"/>
    </source>
</evidence>
<accession>A0A7Z0D5X9</accession>
<proteinExistence type="predicted"/>